<dbReference type="AlphaFoldDB" id="A0A8E5IMT0"/>
<protein>
    <submittedName>
        <fullName evidence="1">Uncharacterized protein</fullName>
    </submittedName>
</protein>
<reference evidence="1" key="1">
    <citation type="submission" date="2019-09" db="EMBL/GenBank/DDBJ databases">
        <title>Characterization of Mobilized Colistin Resistance Gene mcr-9 Carrying Colisitin Resistant Salmonella enterica serotype Senftenberg ST14.</title>
        <authorList>
            <person name="Cha M.-H."/>
            <person name="Woo G.-J."/>
        </authorList>
    </citation>
    <scope>NUCLEOTIDE SEQUENCE</scope>
    <source>
        <strain evidence="1">KUFSE-SAL0043</strain>
    </source>
</reference>
<gene>
    <name evidence="1" type="ORF">F1331_09000</name>
</gene>
<accession>A0A8E5IMT0</accession>
<dbReference type="EMBL" id="CP043765">
    <property type="protein sequence ID" value="QUS47194.1"/>
    <property type="molecule type" value="Genomic_DNA"/>
</dbReference>
<name>A0A8E5IMT0_SALET</name>
<sequence>MVSNGFGARLISHLNSRS</sequence>
<proteinExistence type="predicted"/>
<evidence type="ECO:0000313" key="1">
    <source>
        <dbReference type="EMBL" id="QUS47194.1"/>
    </source>
</evidence>
<organism evidence="1">
    <name type="scientific">Salmonella enterica subsp. enterica serovar Dessau</name>
    <dbReference type="NCBI Taxonomy" id="2564349"/>
    <lineage>
        <taxon>Bacteria</taxon>
        <taxon>Pseudomonadati</taxon>
        <taxon>Pseudomonadota</taxon>
        <taxon>Gammaproteobacteria</taxon>
        <taxon>Enterobacterales</taxon>
        <taxon>Enterobacteriaceae</taxon>
        <taxon>Salmonella</taxon>
    </lineage>
</organism>